<dbReference type="InterPro" id="IPR029058">
    <property type="entry name" value="AB_hydrolase_fold"/>
</dbReference>
<reference evidence="2 3" key="1">
    <citation type="submission" date="2018-12" db="EMBL/GenBank/DDBJ databases">
        <title>Mesorhizobium carbonis sp. nov., isolated from coal mine water.</title>
        <authorList>
            <person name="Xin W."/>
            <person name="Xu Z."/>
            <person name="Xiang F."/>
            <person name="Zhang J."/>
            <person name="Xi L."/>
            <person name="Liu J."/>
        </authorList>
    </citation>
    <scope>NUCLEOTIDE SEQUENCE [LARGE SCALE GENOMIC DNA]</scope>
    <source>
        <strain evidence="2 3">B2.3</strain>
    </source>
</reference>
<dbReference type="SUPFAM" id="SSF53474">
    <property type="entry name" value="alpha/beta-Hydrolases"/>
    <property type="match status" value="1"/>
</dbReference>
<name>A0A3S0A4M1_9HYPH</name>
<dbReference type="OrthoDB" id="9775851at2"/>
<dbReference type="Pfam" id="PF00135">
    <property type="entry name" value="COesterase"/>
    <property type="match status" value="1"/>
</dbReference>
<accession>A0A3S0A4M1</accession>
<dbReference type="Proteomes" id="UP000278398">
    <property type="component" value="Unassembled WGS sequence"/>
</dbReference>
<dbReference type="InterPro" id="IPR019819">
    <property type="entry name" value="Carboxylesterase_B_CS"/>
</dbReference>
<protein>
    <submittedName>
        <fullName evidence="2">Carboxylesterase/lipase family protein</fullName>
    </submittedName>
</protein>
<evidence type="ECO:0000313" key="2">
    <source>
        <dbReference type="EMBL" id="RST84648.1"/>
    </source>
</evidence>
<dbReference type="EMBL" id="RWKW01000085">
    <property type="protein sequence ID" value="RST84648.1"/>
    <property type="molecule type" value="Genomic_DNA"/>
</dbReference>
<feature type="domain" description="Carboxylesterase type B" evidence="1">
    <location>
        <begin position="55"/>
        <end position="510"/>
    </location>
</feature>
<gene>
    <name evidence="2" type="ORF">EJC49_19900</name>
</gene>
<comment type="caution">
    <text evidence="2">The sequence shown here is derived from an EMBL/GenBank/DDBJ whole genome shotgun (WGS) entry which is preliminary data.</text>
</comment>
<organism evidence="2 3">
    <name type="scientific">Aquibium carbonis</name>
    <dbReference type="NCBI Taxonomy" id="2495581"/>
    <lineage>
        <taxon>Bacteria</taxon>
        <taxon>Pseudomonadati</taxon>
        <taxon>Pseudomonadota</taxon>
        <taxon>Alphaproteobacteria</taxon>
        <taxon>Hyphomicrobiales</taxon>
        <taxon>Phyllobacteriaceae</taxon>
        <taxon>Aquibium</taxon>
    </lineage>
</organism>
<dbReference type="PANTHER" id="PTHR11559">
    <property type="entry name" value="CARBOXYLESTERASE"/>
    <property type="match status" value="1"/>
</dbReference>
<sequence length="576" mass="61197">MDGRRWRCHDHAESGCHRCRGRWKLTPHPALTPGGANGPGAPLAHFPAGDARGYRADGLCVYKGIPYSMPPTGQRRWQPPSPAPRWPGVREAVRSGPGCVQPARRAASIYASPLDETAEDCLYLDVWAPEGARKLPVVVWIHGGSLIWGAGSEGLHDGSNLARRGAVVVSINYRLGVFGYLAHPGLSAESPDGVSGNYGLLDQIAALQWVRRNIAAVGGDPDDVTVAGESAGALSVLCLMAAPAARGLFARAIAQSAYMISLPSLKDARNGHEAAETTGRGLAANLGAGNLEALRAMDAQALADAALRSGFTPTVTVDGYLVPDQLVDIFERGEHAGVPLIVGFNSGEIRSLPFLLPALPATAGAYEDEIRARYGDLAERFLAQYPCADIAESALACVRDALYGWTALKLANAQKAVAAPAFVYYFDHACPAAREAGLHGFHAGELPYLFGTADRMPPLWPAIPDSPTERALSRAIGDYWISFARDGVPTSSGWPDWPEHARTGAYMRFAGEPLVGTDLLPGMFALNDDVIARRRAAGDTPWNWNVGVAAPLPSRPPTRSVPTEIVCRTSTDPGGE</sequence>
<evidence type="ECO:0000313" key="3">
    <source>
        <dbReference type="Proteomes" id="UP000278398"/>
    </source>
</evidence>
<dbReference type="Gene3D" id="3.40.50.1820">
    <property type="entry name" value="alpha/beta hydrolase"/>
    <property type="match status" value="1"/>
</dbReference>
<evidence type="ECO:0000259" key="1">
    <source>
        <dbReference type="Pfam" id="PF00135"/>
    </source>
</evidence>
<dbReference type="InterPro" id="IPR002018">
    <property type="entry name" value="CarbesteraseB"/>
</dbReference>
<dbReference type="AlphaFoldDB" id="A0A3S0A4M1"/>
<keyword evidence="3" id="KW-1185">Reference proteome</keyword>
<dbReference type="InterPro" id="IPR050309">
    <property type="entry name" value="Type-B_Carboxylest/Lipase"/>
</dbReference>
<proteinExistence type="predicted"/>
<dbReference type="PROSITE" id="PS00941">
    <property type="entry name" value="CARBOXYLESTERASE_B_2"/>
    <property type="match status" value="1"/>
</dbReference>